<dbReference type="Proteomes" id="UP001055429">
    <property type="component" value="Chromosome"/>
</dbReference>
<dbReference type="RefSeq" id="WP_249749321.1">
    <property type="nucleotide sequence ID" value="NZ_CP097298.1"/>
</dbReference>
<reference evidence="1" key="1">
    <citation type="submission" date="2022-05" db="EMBL/GenBank/DDBJ databases">
        <title>Brevundimonas albigilva TT17 genome sequence.</title>
        <authorList>
            <person name="Lee K."/>
            <person name="Son H."/>
        </authorList>
    </citation>
    <scope>NUCLEOTIDE SEQUENCE</scope>
    <source>
        <strain evidence="1">TT17</strain>
    </source>
</reference>
<dbReference type="SUPFAM" id="SSF53335">
    <property type="entry name" value="S-adenosyl-L-methionine-dependent methyltransferases"/>
    <property type="match status" value="1"/>
</dbReference>
<proteinExistence type="predicted"/>
<evidence type="ECO:0000313" key="2">
    <source>
        <dbReference type="Proteomes" id="UP001055429"/>
    </source>
</evidence>
<keyword evidence="2" id="KW-1185">Reference proteome</keyword>
<dbReference type="EMBL" id="CP097649">
    <property type="protein sequence ID" value="URI15132.1"/>
    <property type="molecule type" value="Genomic_DNA"/>
</dbReference>
<evidence type="ECO:0000313" key="1">
    <source>
        <dbReference type="EMBL" id="URI15132.1"/>
    </source>
</evidence>
<sequence>MSEESDLAEVGPWAEQKLAALASYLNYYTTVLKNQVWCRTIYLDAFAGGGKASLRSVTKHPLVETPLWDDERPAEHTQIVVGSPRRALDLANPFDRYVFVDADPKRVSQLYHLQSEYEGRRRIDVRQGSAEDQITWLLKQNISKTTHRGVAFLDPFGAHLPWTSVQALAATRIFEAIINFPLHMCINRLATLNPAIPSNWRDQLDSFFGPGWYDEVYETTEGLFGAATRKRADATDRLLRFYRANLKNAFGHVSQPMLIRNTRGSPLYYIIWAGPHRKGLEGADYVLKTGERLQKRA</sequence>
<dbReference type="InterPro" id="IPR031009">
    <property type="entry name" value="Tcm_partner"/>
</dbReference>
<accession>A0ABY4SJI6</accession>
<gene>
    <name evidence="1" type="primary">tcmP</name>
    <name evidence="1" type="ORF">M8231_15270</name>
</gene>
<name>A0ABY4SJI6_9CAUL</name>
<dbReference type="InterPro" id="IPR029063">
    <property type="entry name" value="SAM-dependent_MTases_sf"/>
</dbReference>
<protein>
    <submittedName>
        <fullName evidence="1">Three-Cys-motif partner protein TcmP</fullName>
    </submittedName>
</protein>
<dbReference type="NCBIfam" id="TIGR04474">
    <property type="entry name" value="tcm_partner"/>
    <property type="match status" value="1"/>
</dbReference>
<organism evidence="1 2">
    <name type="scientific">Brevundimonas albigilva</name>
    <dbReference type="NCBI Taxonomy" id="1312364"/>
    <lineage>
        <taxon>Bacteria</taxon>
        <taxon>Pseudomonadati</taxon>
        <taxon>Pseudomonadota</taxon>
        <taxon>Alphaproteobacteria</taxon>
        <taxon>Caulobacterales</taxon>
        <taxon>Caulobacteraceae</taxon>
        <taxon>Brevundimonas</taxon>
    </lineage>
</organism>